<evidence type="ECO:0000313" key="3">
    <source>
        <dbReference type="Proteomes" id="UP000274504"/>
    </source>
</evidence>
<organism evidence="4">
    <name type="scientific">Hymenolepis diminuta</name>
    <name type="common">Rat tapeworm</name>
    <dbReference type="NCBI Taxonomy" id="6216"/>
    <lineage>
        <taxon>Eukaryota</taxon>
        <taxon>Metazoa</taxon>
        <taxon>Spiralia</taxon>
        <taxon>Lophotrochozoa</taxon>
        <taxon>Platyhelminthes</taxon>
        <taxon>Cestoda</taxon>
        <taxon>Eucestoda</taxon>
        <taxon>Cyclophyllidea</taxon>
        <taxon>Hymenolepididae</taxon>
        <taxon>Hymenolepis</taxon>
    </lineage>
</organism>
<evidence type="ECO:0000313" key="4">
    <source>
        <dbReference type="WBParaSite" id="HDID_0001119901-mRNA-1"/>
    </source>
</evidence>
<evidence type="ECO:0000256" key="1">
    <source>
        <dbReference type="SAM" id="SignalP"/>
    </source>
</evidence>
<reference evidence="4" key="1">
    <citation type="submission" date="2017-02" db="UniProtKB">
        <authorList>
            <consortium name="WormBaseParasite"/>
        </authorList>
    </citation>
    <scope>IDENTIFICATION</scope>
</reference>
<name>A0A0R3SZK3_HYMDI</name>
<proteinExistence type="predicted"/>
<accession>A0A0R3SZK3</accession>
<feature type="signal peptide" evidence="1">
    <location>
        <begin position="1"/>
        <end position="25"/>
    </location>
</feature>
<dbReference type="WBParaSite" id="HDID_0001119901-mRNA-1">
    <property type="protein sequence ID" value="HDID_0001119901-mRNA-1"/>
    <property type="gene ID" value="HDID_0001119901"/>
</dbReference>
<feature type="chain" id="PRO_5043131589" evidence="1">
    <location>
        <begin position="26"/>
        <end position="112"/>
    </location>
</feature>
<dbReference type="OrthoDB" id="6314973at2759"/>
<dbReference type="AlphaFoldDB" id="A0A0R3SZK3"/>
<protein>
    <submittedName>
        <fullName evidence="4">Venom peptide</fullName>
    </submittedName>
</protein>
<gene>
    <name evidence="2" type="ORF">HDID_LOCUS11196</name>
</gene>
<evidence type="ECO:0000313" key="2">
    <source>
        <dbReference type="EMBL" id="VDL65068.1"/>
    </source>
</evidence>
<reference evidence="2 3" key="2">
    <citation type="submission" date="2018-11" db="EMBL/GenBank/DDBJ databases">
        <authorList>
            <consortium name="Pathogen Informatics"/>
        </authorList>
    </citation>
    <scope>NUCLEOTIDE SEQUENCE [LARGE SCALE GENOMIC DNA]</scope>
</reference>
<dbReference type="EMBL" id="UYSG01012855">
    <property type="protein sequence ID" value="VDL65068.1"/>
    <property type="molecule type" value="Genomic_DNA"/>
</dbReference>
<keyword evidence="1" id="KW-0732">Signal</keyword>
<sequence>MQSTVGIFSILLLALTLSNFWQTEAIVMPVDKLEQDLFSEDVVGDADSKSEFVGLQDVEHNGDSDDLKMEESEVVLIPAGWRRIKSRIRRGLRRLGNIYRRIPIPIFVRVPI</sequence>
<dbReference type="Proteomes" id="UP000274504">
    <property type="component" value="Unassembled WGS sequence"/>
</dbReference>